<organism evidence="1">
    <name type="scientific">Bacteriophage sp</name>
    <dbReference type="NCBI Taxonomy" id="38018"/>
    <lineage>
        <taxon>Viruses</taxon>
    </lineage>
</organism>
<accession>A0A7G9A4G4</accession>
<dbReference type="EMBL" id="MT840187">
    <property type="protein sequence ID" value="QNL31637.1"/>
    <property type="molecule type" value="Genomic_DNA"/>
</dbReference>
<protein>
    <submittedName>
        <fullName evidence="1">Uncharacterized protein</fullName>
    </submittedName>
</protein>
<evidence type="ECO:0000313" key="1">
    <source>
        <dbReference type="EMBL" id="QNL31637.1"/>
    </source>
</evidence>
<reference evidence="1" key="1">
    <citation type="submission" date="2020-07" db="EMBL/GenBank/DDBJ databases">
        <title>Dissolved microcystin release linked to lysis of a Microcystis spp. bloom in Lake Erie (USA) attributed to a novel cyanophage.</title>
        <authorList>
            <person name="McKindles K.M."/>
            <person name="Manes M.A."/>
            <person name="DeMarco J.R."/>
            <person name="McClure A."/>
            <person name="McKay R.M."/>
            <person name="Davis T.W."/>
            <person name="Bullerjahn G.S."/>
        </authorList>
    </citation>
    <scope>NUCLEOTIDE SEQUENCE</scope>
</reference>
<proteinExistence type="predicted"/>
<name>A0A7G9A4G4_9VIRU</name>
<sequence length="90" mass="10647">MLSFQEFQSAIKENIPYYLWEFEQKQSSDNNGEYWAKIKNSRIGVCYLCRLNRFIVILQNNGKIYKDQTTIAASIKFIHDVVVNYIQLGF</sequence>